<organism evidence="3 4">
    <name type="scientific">Leucocoprinus leucothites</name>
    <dbReference type="NCBI Taxonomy" id="201217"/>
    <lineage>
        <taxon>Eukaryota</taxon>
        <taxon>Fungi</taxon>
        <taxon>Dikarya</taxon>
        <taxon>Basidiomycota</taxon>
        <taxon>Agaricomycotina</taxon>
        <taxon>Agaricomycetes</taxon>
        <taxon>Agaricomycetidae</taxon>
        <taxon>Agaricales</taxon>
        <taxon>Agaricineae</taxon>
        <taxon>Agaricaceae</taxon>
        <taxon>Leucocoprinus</taxon>
    </lineage>
</organism>
<accession>A0A8H5G919</accession>
<keyword evidence="1" id="KW-0853">WD repeat</keyword>
<feature type="region of interest" description="Disordered" evidence="2">
    <location>
        <begin position="87"/>
        <end position="130"/>
    </location>
</feature>
<sequence length="1383" mass="152454">MIYSSSTSSFFLPLSFPSSHNSQYTDHTSPNLNSRPLLDSFRQAKPTTLKTWTRAIDGEEQLHKGLVVGCEDGTLYVLHHRLPSIPPDASEPAPEVLQPLPLKGSTKHHRHSFQTSRSTSPSTSTAPLLISPRARVVSGVNTERVEAPKNYVDFEDEPDKLKDMLKGKNPSTRTLSDTGSERTTSAKSPTPPSAPPIESTPTRRREISKVLINFPPPNNSKSFSTPTSPREPVSPGISAPDNLELRYHIIPRTKGLGNAVQSISVLVDSFICIVLQESGFLYLYSLTDGQCLTCVQTKQDLSKEQLTPKDRDVLHETYVWRDLQVSTAQQTTYIIASALNHGGAPSGSSDVEDTPQERTLSVLYQLESGTEARPTQHTLEFVGSWELDCVANSVNLLTNPEGQDLIFCIDAGGSLYARNLKVLPDLPTSTSPEPDSNSTHLNIPNPFKLKARSSDHLALHENKFNLKVFLDEPQMLGQLSFDGPLCGFALCPGKHDLFGVVWTETELIVAECADSFQVLHRSPIPEIADVWWLDDHQYAVLFEDRVDIYSLERVDANNDTIQESSVTKTRWYPNLQRTITTDCWDAACFPSTSEFINISEDSMGGRHICAYTWDAESGIVGVVSRTLLSTPVPVASGITTTALLPLDVNMIIVGSSDGFLRLLSFEQLCQRHDAPGDPARTSDEPLGGYICCLHVVSNFRTREKYIMGGADDGSIAFWTINNLELCARWIVFNTTLHTVVQFPEEKGSPLHGCALCIAEDGAIAVIAVDGLQFLYLIPGASSKLESICLGGNNLLLIYADRRCRLWDVQTKEFWRSMSVEKAHEMLEQGGWTRVELNEKPPLLTAWDVPAPLSMSPDAVSTLSLQTERFIIDSITAAKAISTSRDQTRAILQSLDQLRTVLSALITPGLQSDVDSICKEKLGISDSDVSVGLAMVDSLSLYNTKASNEVWCISGNVTAIRLLGIVLALKVVALFEEYTEAANNVISFYTTSLSTCVGEAYKPPSLSYLAGLWFQGSNELRQAIRTVFDATISSMSDEEAISTLEHWQHYVPCLLLPSERESLTAALSLFVCGFIAAEKYSFISAPVLRDISKSISLYLLDDKSSYRVLAIDLCSRGFIVWQHYIDAMEILRSLFMLATTSRKNDISLQNVGAQARAAVLFIATKNTPLFMSTLGLDILTPPTLEHRRSVLQIVAFLIRKRPSVLHPNLPRLMEAVVKSLDPNNTTNREAVLDTATEIIGHVVKTFPTVDFHMSTQRLAVGTHEGAVIMYDLKTAIRLFVLEGHKKPITALSFSPDGRRLVTLSMEESVALVWKVGASFISFFNPGAPPRQGNSGGQPFKTFPFNLGNEGVLSAIEALTQVKFEWTGDRSVKLRIRNSTLTFST</sequence>
<dbReference type="SUPFAM" id="SSF50978">
    <property type="entry name" value="WD40 repeat-like"/>
    <property type="match status" value="1"/>
</dbReference>
<dbReference type="PANTHER" id="PTHR44099:SF4">
    <property type="entry name" value="RABCONNECTIN-3B, ISOFORM A"/>
    <property type="match status" value="1"/>
</dbReference>
<dbReference type="SUPFAM" id="SSF48371">
    <property type="entry name" value="ARM repeat"/>
    <property type="match status" value="1"/>
</dbReference>
<dbReference type="InterPro" id="IPR015943">
    <property type="entry name" value="WD40/YVTN_repeat-like_dom_sf"/>
</dbReference>
<feature type="compositionally biased region" description="Polar residues" evidence="2">
    <location>
        <begin position="169"/>
        <end position="182"/>
    </location>
</feature>
<evidence type="ECO:0008006" key="5">
    <source>
        <dbReference type="Google" id="ProtNLM"/>
    </source>
</evidence>
<dbReference type="OrthoDB" id="338622at2759"/>
<dbReference type="InterPro" id="IPR016024">
    <property type="entry name" value="ARM-type_fold"/>
</dbReference>
<dbReference type="Proteomes" id="UP000559027">
    <property type="component" value="Unassembled WGS sequence"/>
</dbReference>
<dbReference type="SMART" id="SM00320">
    <property type="entry name" value="WD40"/>
    <property type="match status" value="5"/>
</dbReference>
<dbReference type="EMBL" id="JAACJO010000003">
    <property type="protein sequence ID" value="KAF5360460.1"/>
    <property type="molecule type" value="Genomic_DNA"/>
</dbReference>
<feature type="repeat" description="WD" evidence="1">
    <location>
        <begin position="1280"/>
        <end position="1310"/>
    </location>
</feature>
<evidence type="ECO:0000256" key="2">
    <source>
        <dbReference type="SAM" id="MobiDB-lite"/>
    </source>
</evidence>
<evidence type="ECO:0000313" key="3">
    <source>
        <dbReference type="EMBL" id="KAF5360460.1"/>
    </source>
</evidence>
<keyword evidence="4" id="KW-1185">Reference proteome</keyword>
<protein>
    <recommendedName>
        <fullName evidence="5">WD40 repeat-like protein</fullName>
    </recommendedName>
</protein>
<evidence type="ECO:0000313" key="4">
    <source>
        <dbReference type="Proteomes" id="UP000559027"/>
    </source>
</evidence>
<dbReference type="InterPro" id="IPR036322">
    <property type="entry name" value="WD40_repeat_dom_sf"/>
</dbReference>
<dbReference type="PROSITE" id="PS50082">
    <property type="entry name" value="WD_REPEATS_2"/>
    <property type="match status" value="1"/>
</dbReference>
<reference evidence="3 4" key="1">
    <citation type="journal article" date="2020" name="ISME J.">
        <title>Uncovering the hidden diversity of litter-decomposition mechanisms in mushroom-forming fungi.</title>
        <authorList>
            <person name="Floudas D."/>
            <person name="Bentzer J."/>
            <person name="Ahren D."/>
            <person name="Johansson T."/>
            <person name="Persson P."/>
            <person name="Tunlid A."/>
        </authorList>
    </citation>
    <scope>NUCLEOTIDE SEQUENCE [LARGE SCALE GENOMIC DNA]</scope>
    <source>
        <strain evidence="3 4">CBS 146.42</strain>
    </source>
</reference>
<gene>
    <name evidence="3" type="ORF">D9756_004981</name>
</gene>
<proteinExistence type="predicted"/>
<dbReference type="Pfam" id="PF00400">
    <property type="entry name" value="WD40"/>
    <property type="match status" value="1"/>
</dbReference>
<evidence type="ECO:0000256" key="1">
    <source>
        <dbReference type="PROSITE-ProRule" id="PRU00221"/>
    </source>
</evidence>
<comment type="caution">
    <text evidence="3">The sequence shown here is derived from an EMBL/GenBank/DDBJ whole genome shotgun (WGS) entry which is preliminary data.</text>
</comment>
<feature type="compositionally biased region" description="Low complexity" evidence="2">
    <location>
        <begin position="113"/>
        <end position="125"/>
    </location>
</feature>
<dbReference type="InterPro" id="IPR049916">
    <property type="entry name" value="WDR72-like"/>
</dbReference>
<dbReference type="InterPro" id="IPR001680">
    <property type="entry name" value="WD40_rpt"/>
</dbReference>
<dbReference type="PANTHER" id="PTHR44099">
    <property type="entry name" value="RABCONNECTIN-3B, ISOFORM A"/>
    <property type="match status" value="1"/>
</dbReference>
<dbReference type="GO" id="GO:0005737">
    <property type="term" value="C:cytoplasm"/>
    <property type="evidence" value="ECO:0007669"/>
    <property type="project" value="TreeGrafter"/>
</dbReference>
<name>A0A8H5G919_9AGAR</name>
<dbReference type="Gene3D" id="2.130.10.10">
    <property type="entry name" value="YVTN repeat-like/Quinoprotein amine dehydrogenase"/>
    <property type="match status" value="2"/>
</dbReference>
<feature type="compositionally biased region" description="Polar residues" evidence="2">
    <location>
        <begin position="219"/>
        <end position="228"/>
    </location>
</feature>
<feature type="region of interest" description="Disordered" evidence="2">
    <location>
        <begin position="161"/>
        <end position="236"/>
    </location>
</feature>